<evidence type="ECO:0000256" key="6">
    <source>
        <dbReference type="ARBA" id="ARBA00023004"/>
    </source>
</evidence>
<sequence>MLLLTEMHTEVSNTLPSSTVALGFLLAGVVLYSIGLVTYRLTLHPLSKYPGPKLAGATKWYEFYFDCIKAPGGQFLWEVYRMHEQYGPIVRINPDELHVADAAWYEILNAAGGAIRHKYPPSANLVGTPLGVFGTIDHHVHRIRKAPVASYFARGSVLQFQPTMRSRVEALSGRLLEVHRQGTIIDLRLTFLAFSTDMLCVYGFGGPMGLLDSEEKALEWLDTMNAVAVVTPFFKQFPEVLPWLFMLAPWMIKKIYPAVLPMLTLHRKMRQHATEAWSQYSQESRHGQLFKESRAANVFESILYSNIPEHEKSIDRLAQDAFLTITAGGDPAARTMAMTVYYLLSNPQSLELLHMELDKAMPDSSKVLELQELESLPVLTAVIKETMRIMGLTTSRLPLISDTPLQYEEWTIPAGIPVGMSIHQVLHDKRYFPDSETFRPERWLEARKDGVKLDHYYVPFGRGTRMCVGQHFAQAEIYLVIAAIFRRFDLRLVDTVFERDIQTVRDCFLAEYSPECKGIRVIITGERH</sequence>
<dbReference type="InterPro" id="IPR050121">
    <property type="entry name" value="Cytochrome_P450_monoxygenase"/>
</dbReference>
<dbReference type="InParanoid" id="V5FVI1"/>
<name>V5FVI1_BYSSN</name>
<evidence type="ECO:0000313" key="12">
    <source>
        <dbReference type="Proteomes" id="UP000018001"/>
    </source>
</evidence>
<organism evidence="11 12">
    <name type="scientific">Byssochlamys spectabilis (strain No. 5 / NBRC 109023)</name>
    <name type="common">Paecilomyces variotii</name>
    <dbReference type="NCBI Taxonomy" id="1356009"/>
    <lineage>
        <taxon>Eukaryota</taxon>
        <taxon>Fungi</taxon>
        <taxon>Dikarya</taxon>
        <taxon>Ascomycota</taxon>
        <taxon>Pezizomycotina</taxon>
        <taxon>Eurotiomycetes</taxon>
        <taxon>Eurotiomycetidae</taxon>
        <taxon>Eurotiales</taxon>
        <taxon>Thermoascaceae</taxon>
        <taxon>Paecilomyces</taxon>
    </lineage>
</organism>
<evidence type="ECO:0000256" key="9">
    <source>
        <dbReference type="RuleBase" id="RU000461"/>
    </source>
</evidence>
<evidence type="ECO:0000256" key="4">
    <source>
        <dbReference type="ARBA" id="ARBA00022723"/>
    </source>
</evidence>
<dbReference type="Gene3D" id="1.10.630.10">
    <property type="entry name" value="Cytochrome P450"/>
    <property type="match status" value="1"/>
</dbReference>
<keyword evidence="10" id="KW-0812">Transmembrane</keyword>
<dbReference type="InterPro" id="IPR002403">
    <property type="entry name" value="Cyt_P450_E_grp-IV"/>
</dbReference>
<proteinExistence type="inferred from homology"/>
<dbReference type="PANTHER" id="PTHR24305">
    <property type="entry name" value="CYTOCHROME P450"/>
    <property type="match status" value="1"/>
</dbReference>
<dbReference type="CDD" id="cd11062">
    <property type="entry name" value="CYP58-like"/>
    <property type="match status" value="1"/>
</dbReference>
<keyword evidence="12" id="KW-1185">Reference proteome</keyword>
<protein>
    <submittedName>
        <fullName evidence="11">Flavonoid 3-hydroxylase, putative</fullName>
    </submittedName>
</protein>
<dbReference type="GO" id="GO:0005506">
    <property type="term" value="F:iron ion binding"/>
    <property type="evidence" value="ECO:0007669"/>
    <property type="project" value="InterPro"/>
</dbReference>
<keyword evidence="5 9" id="KW-0560">Oxidoreductase</keyword>
<dbReference type="Proteomes" id="UP000018001">
    <property type="component" value="Unassembled WGS sequence"/>
</dbReference>
<comment type="caution">
    <text evidence="11">The sequence shown here is derived from an EMBL/GenBank/DDBJ whole genome shotgun (WGS) entry which is preliminary data.</text>
</comment>
<accession>V5FVI1</accession>
<dbReference type="InterPro" id="IPR036396">
    <property type="entry name" value="Cyt_P450_sf"/>
</dbReference>
<comment type="similarity">
    <text evidence="2 9">Belongs to the cytochrome P450 family.</text>
</comment>
<evidence type="ECO:0000313" key="11">
    <source>
        <dbReference type="EMBL" id="GAD92607.1"/>
    </source>
</evidence>
<evidence type="ECO:0000256" key="10">
    <source>
        <dbReference type="SAM" id="Phobius"/>
    </source>
</evidence>
<evidence type="ECO:0000256" key="2">
    <source>
        <dbReference type="ARBA" id="ARBA00010617"/>
    </source>
</evidence>
<dbReference type="eggNOG" id="KOG0156">
    <property type="taxonomic scope" value="Eukaryota"/>
</dbReference>
<keyword evidence="4 8" id="KW-0479">Metal-binding</keyword>
<evidence type="ECO:0000256" key="1">
    <source>
        <dbReference type="ARBA" id="ARBA00001971"/>
    </source>
</evidence>
<keyword evidence="10" id="KW-0472">Membrane</keyword>
<dbReference type="AlphaFoldDB" id="V5FVI1"/>
<dbReference type="PRINTS" id="PR00465">
    <property type="entry name" value="EP450IV"/>
</dbReference>
<dbReference type="PRINTS" id="PR00385">
    <property type="entry name" value="P450"/>
</dbReference>
<evidence type="ECO:0000256" key="3">
    <source>
        <dbReference type="ARBA" id="ARBA00022617"/>
    </source>
</evidence>
<dbReference type="HOGENOM" id="CLU_001570_14_4_1"/>
<dbReference type="EMBL" id="BAUL01000031">
    <property type="protein sequence ID" value="GAD92607.1"/>
    <property type="molecule type" value="Genomic_DNA"/>
</dbReference>
<keyword evidence="10" id="KW-1133">Transmembrane helix</keyword>
<dbReference type="GO" id="GO:0016705">
    <property type="term" value="F:oxidoreductase activity, acting on paired donors, with incorporation or reduction of molecular oxygen"/>
    <property type="evidence" value="ECO:0007669"/>
    <property type="project" value="InterPro"/>
</dbReference>
<dbReference type="InterPro" id="IPR001128">
    <property type="entry name" value="Cyt_P450"/>
</dbReference>
<evidence type="ECO:0000256" key="5">
    <source>
        <dbReference type="ARBA" id="ARBA00023002"/>
    </source>
</evidence>
<keyword evidence="3 8" id="KW-0349">Heme</keyword>
<feature type="transmembrane region" description="Helical" evidence="10">
    <location>
        <begin position="20"/>
        <end position="39"/>
    </location>
</feature>
<evidence type="ECO:0000256" key="8">
    <source>
        <dbReference type="PIRSR" id="PIRSR602403-1"/>
    </source>
</evidence>
<keyword evidence="6 8" id="KW-0408">Iron</keyword>
<gene>
    <name evidence="11" type="ORF">PVAR5_1200</name>
</gene>
<dbReference type="Pfam" id="PF00067">
    <property type="entry name" value="p450"/>
    <property type="match status" value="1"/>
</dbReference>
<reference evidence="12" key="1">
    <citation type="journal article" date="2014" name="Genome Announc.">
        <title>Draft genome sequence of the formaldehyde-resistant fungus Byssochlamys spectabilis No. 5 (anamorph Paecilomyces variotii No. 5) (NBRC109023).</title>
        <authorList>
            <person name="Oka T."/>
            <person name="Ekino K."/>
            <person name="Fukuda K."/>
            <person name="Nomura Y."/>
        </authorList>
    </citation>
    <scope>NUCLEOTIDE SEQUENCE [LARGE SCALE GENOMIC DNA]</scope>
    <source>
        <strain evidence="12">No. 5 / NBRC 109023</strain>
    </source>
</reference>
<dbReference type="GO" id="GO:0020037">
    <property type="term" value="F:heme binding"/>
    <property type="evidence" value="ECO:0007669"/>
    <property type="project" value="InterPro"/>
</dbReference>
<feature type="binding site" description="axial binding residue" evidence="8">
    <location>
        <position position="467"/>
    </location>
    <ligand>
        <name>heme</name>
        <dbReference type="ChEBI" id="CHEBI:30413"/>
    </ligand>
    <ligandPart>
        <name>Fe</name>
        <dbReference type="ChEBI" id="CHEBI:18248"/>
    </ligandPart>
</feature>
<dbReference type="PANTHER" id="PTHR24305:SF157">
    <property type="entry name" value="N-ACETYLTRYPTOPHAN 6-HYDROXYLASE IVOC-RELATED"/>
    <property type="match status" value="1"/>
</dbReference>
<dbReference type="SUPFAM" id="SSF48264">
    <property type="entry name" value="Cytochrome P450"/>
    <property type="match status" value="1"/>
</dbReference>
<dbReference type="InterPro" id="IPR017972">
    <property type="entry name" value="Cyt_P450_CS"/>
</dbReference>
<comment type="cofactor">
    <cofactor evidence="1 8">
        <name>heme</name>
        <dbReference type="ChEBI" id="CHEBI:30413"/>
    </cofactor>
</comment>
<dbReference type="OrthoDB" id="3945418at2759"/>
<keyword evidence="7 9" id="KW-0503">Monooxygenase</keyword>
<evidence type="ECO:0000256" key="7">
    <source>
        <dbReference type="ARBA" id="ARBA00023033"/>
    </source>
</evidence>
<dbReference type="GO" id="GO:0004497">
    <property type="term" value="F:monooxygenase activity"/>
    <property type="evidence" value="ECO:0007669"/>
    <property type="project" value="UniProtKB-KW"/>
</dbReference>
<dbReference type="PROSITE" id="PS00086">
    <property type="entry name" value="CYTOCHROME_P450"/>
    <property type="match status" value="1"/>
</dbReference>